<keyword evidence="2" id="KW-0813">Transport</keyword>
<dbReference type="PANTHER" id="PTHR33451:SF6">
    <property type="entry name" value="NA(+)_H(+) ANTIPORTER NHAC"/>
    <property type="match status" value="1"/>
</dbReference>
<dbReference type="RefSeq" id="WP_101353898.1">
    <property type="nucleotide sequence ID" value="NZ_PIQO01000005.1"/>
</dbReference>
<keyword evidence="5 9" id="KW-0812">Transmembrane</keyword>
<feature type="transmembrane region" description="Helical" evidence="9">
    <location>
        <begin position="37"/>
        <end position="54"/>
    </location>
</feature>
<evidence type="ECO:0000256" key="5">
    <source>
        <dbReference type="ARBA" id="ARBA00022692"/>
    </source>
</evidence>
<keyword evidence="4" id="KW-1003">Cell membrane</keyword>
<dbReference type="PANTHER" id="PTHR33451">
    <property type="entry name" value="MALATE-2H(+)/NA(+)-LACTATE ANTIPORTER"/>
    <property type="match status" value="1"/>
</dbReference>
<gene>
    <name evidence="11" type="primary">nhaC</name>
    <name evidence="11" type="ORF">CWO92_09110</name>
</gene>
<dbReference type="OrthoDB" id="9762978at2"/>
<accession>A0A2N3LLE0</accession>
<evidence type="ECO:0000256" key="7">
    <source>
        <dbReference type="ARBA" id="ARBA00023136"/>
    </source>
</evidence>
<evidence type="ECO:0000256" key="6">
    <source>
        <dbReference type="ARBA" id="ARBA00022989"/>
    </source>
</evidence>
<evidence type="ECO:0000313" key="12">
    <source>
        <dbReference type="Proteomes" id="UP000233440"/>
    </source>
</evidence>
<comment type="subcellular location">
    <subcellularLocation>
        <location evidence="1">Cell membrane</location>
        <topology evidence="1">Multi-pass membrane protein</topology>
    </subcellularLocation>
</comment>
<evidence type="ECO:0000256" key="3">
    <source>
        <dbReference type="ARBA" id="ARBA00022449"/>
    </source>
</evidence>
<evidence type="ECO:0000313" key="11">
    <source>
        <dbReference type="EMBL" id="PKR85343.1"/>
    </source>
</evidence>
<dbReference type="InterPro" id="IPR004770">
    <property type="entry name" value="Na/H_antiport_NhaC"/>
</dbReference>
<feature type="transmembrane region" description="Helical" evidence="9">
    <location>
        <begin position="139"/>
        <end position="165"/>
    </location>
</feature>
<evidence type="ECO:0000256" key="8">
    <source>
        <dbReference type="ARBA" id="ARBA00038435"/>
    </source>
</evidence>
<feature type="transmembrane region" description="Helical" evidence="9">
    <location>
        <begin position="431"/>
        <end position="450"/>
    </location>
</feature>
<feature type="transmembrane region" description="Helical" evidence="9">
    <location>
        <begin position="194"/>
        <end position="212"/>
    </location>
</feature>
<feature type="transmembrane region" description="Helical" evidence="9">
    <location>
        <begin position="12"/>
        <end position="31"/>
    </location>
</feature>
<dbReference type="InterPro" id="IPR018461">
    <property type="entry name" value="Na/H_Antiport_NhaC-like_C"/>
</dbReference>
<protein>
    <submittedName>
        <fullName evidence="11">Na+/H+ antiporter NhaC</fullName>
    </submittedName>
</protein>
<evidence type="ECO:0000256" key="9">
    <source>
        <dbReference type="SAM" id="Phobius"/>
    </source>
</evidence>
<evidence type="ECO:0000256" key="4">
    <source>
        <dbReference type="ARBA" id="ARBA00022475"/>
    </source>
</evidence>
<dbReference type="GO" id="GO:0015297">
    <property type="term" value="F:antiporter activity"/>
    <property type="evidence" value="ECO:0007669"/>
    <property type="project" value="UniProtKB-KW"/>
</dbReference>
<evidence type="ECO:0000256" key="1">
    <source>
        <dbReference type="ARBA" id="ARBA00004651"/>
    </source>
</evidence>
<sequence length="465" mass="50069">MNQVKKVYTPTLIEALILTILIIGMISVSIIRFSAAPHIPILLSIFLLIIFGFIKKVPFKILEDGMVKGAQSGLAAIFLFFLIGLLIATWMISGTIPTLVYSGFQIATVHFFYAIVFVVTAIVGIAIGSSLTTSATLGVAFIGIASALDASLAITAGAVVSGAFFGDKMSPLSDTANLASTIMKVDLFEHIRNMAWTTVPAFIISFIVYALLSPSVTNANLNKLESFQDGLRATHLVHWYSLLPVIILAIFAYKKVSAFITLAFNSLFAMILSFFHFHTTGKELFQIILNGYVSSTGNKAIDSLLTRGGLNSMMFTVSLVILALSMGGLTFTLGIIPVLLRSIDKALNKVGTVIMTAAFTAIGVNIFIGEQYLSIILPGETFQPSFARLGLANKNLGRVVEDAGTVVNPLVPWSVCGVFLTNVLGVNTLHYLPFAFFCLLSPILTILFGFTGKTLTYNKVNKMSA</sequence>
<comment type="similarity">
    <text evidence="8">Belongs to the NhaC Na(+)/H(+) (TC 2.A.35) antiporter family.</text>
</comment>
<comment type="caution">
    <text evidence="11">The sequence shown here is derived from an EMBL/GenBank/DDBJ whole genome shotgun (WGS) entry which is preliminary data.</text>
</comment>
<feature type="transmembrane region" description="Helical" evidence="9">
    <location>
        <begin position="233"/>
        <end position="253"/>
    </location>
</feature>
<evidence type="ECO:0000256" key="2">
    <source>
        <dbReference type="ARBA" id="ARBA00022448"/>
    </source>
</evidence>
<feature type="transmembrane region" description="Helical" evidence="9">
    <location>
        <begin position="259"/>
        <end position="277"/>
    </location>
</feature>
<keyword evidence="6 9" id="KW-1133">Transmembrane helix</keyword>
<dbReference type="AlphaFoldDB" id="A0A2N3LLE0"/>
<dbReference type="GO" id="GO:0005886">
    <property type="term" value="C:plasma membrane"/>
    <property type="evidence" value="ECO:0007669"/>
    <property type="project" value="UniProtKB-SubCell"/>
</dbReference>
<reference evidence="11 12" key="1">
    <citation type="submission" date="2017-11" db="EMBL/GenBank/DDBJ databases">
        <title>Bacillus camelliae sp. nov., isolated from pu'er tea.</title>
        <authorList>
            <person name="Niu L."/>
        </authorList>
    </citation>
    <scope>NUCLEOTIDE SEQUENCE [LARGE SCALE GENOMIC DNA]</scope>
    <source>
        <strain evidence="11 12">7578-1</strain>
    </source>
</reference>
<evidence type="ECO:0000259" key="10">
    <source>
        <dbReference type="Pfam" id="PF03553"/>
    </source>
</evidence>
<dbReference type="InterPro" id="IPR052180">
    <property type="entry name" value="NhaC_Na-H+_Antiporter"/>
</dbReference>
<keyword evidence="3" id="KW-0050">Antiport</keyword>
<organism evidence="11 12">
    <name type="scientific">Heyndrickxia camelliae</name>
    <dbReference type="NCBI Taxonomy" id="1707093"/>
    <lineage>
        <taxon>Bacteria</taxon>
        <taxon>Bacillati</taxon>
        <taxon>Bacillota</taxon>
        <taxon>Bacilli</taxon>
        <taxon>Bacillales</taxon>
        <taxon>Bacillaceae</taxon>
        <taxon>Heyndrickxia</taxon>
    </lineage>
</organism>
<feature type="transmembrane region" description="Helical" evidence="9">
    <location>
        <begin position="313"/>
        <end position="340"/>
    </location>
</feature>
<feature type="domain" description="Na+/H+ antiporter NhaC-like C-terminal" evidence="10">
    <location>
        <begin position="162"/>
        <end position="452"/>
    </location>
</feature>
<proteinExistence type="inferred from homology"/>
<dbReference type="Pfam" id="PF03553">
    <property type="entry name" value="Na_H_antiporter"/>
    <property type="match status" value="1"/>
</dbReference>
<dbReference type="EMBL" id="PIQO01000005">
    <property type="protein sequence ID" value="PKR85343.1"/>
    <property type="molecule type" value="Genomic_DNA"/>
</dbReference>
<keyword evidence="7 9" id="KW-0472">Membrane</keyword>
<feature type="transmembrane region" description="Helical" evidence="9">
    <location>
        <begin position="347"/>
        <end position="368"/>
    </location>
</feature>
<dbReference type="Proteomes" id="UP000233440">
    <property type="component" value="Unassembled WGS sequence"/>
</dbReference>
<feature type="transmembrane region" description="Helical" evidence="9">
    <location>
        <begin position="74"/>
        <end position="92"/>
    </location>
</feature>
<dbReference type="NCBIfam" id="TIGR00931">
    <property type="entry name" value="antiport_nhaC"/>
    <property type="match status" value="1"/>
</dbReference>
<feature type="transmembrane region" description="Helical" evidence="9">
    <location>
        <begin position="104"/>
        <end position="127"/>
    </location>
</feature>
<name>A0A2N3LLE0_9BACI</name>
<keyword evidence="12" id="KW-1185">Reference proteome</keyword>